<evidence type="ECO:0000313" key="9">
    <source>
        <dbReference type="Proteomes" id="UP000177905"/>
    </source>
</evidence>
<dbReference type="GO" id="GO:0015288">
    <property type="term" value="F:porin activity"/>
    <property type="evidence" value="ECO:0007669"/>
    <property type="project" value="TreeGrafter"/>
</dbReference>
<sequence length="451" mass="49769">MKKNILPIKKKIIFQIILFVFLFFIFSGSSFADSQVLTLDQSIKIALDKNTQVLSAKEKLNVSGARVNQAMGSVFPSISLDSSFGKSYQQPLSITIPGMAAPITTSPDEAAEITTYSFSLRQPIFMGGKLLLGIKITNNSYLAALQDYKKVKNDVVYNVVSTYYEYLKSKKMIEVVNSSMIALKKHLQQVELFYNSGISTQVDLLRTQTELANMRNMQIQVENGLELVSISFNSLLGYDISSDVFLSSDISQTFESVASYAELLEKAYNNRPDFISFKLGKAIAEDTVGLNTGNLLPNIFFVGSTGRTTTNYPSSNTKYDLGSWHLLFSGSWTLFDGFININKIAEAKATAQSLKEQEESIKDAIALDLRAAYLNFSSAKERLSAAEYAESLAEKTLKYAELNFSSNVGTSLSVLDAESALLQAQANYWTALYDVKIAKAKIDKATGLSAF</sequence>
<protein>
    <recommendedName>
        <fullName evidence="10">Transporter</fullName>
    </recommendedName>
</protein>
<name>A0A1F4RX57_UNCSA</name>
<dbReference type="Proteomes" id="UP000177905">
    <property type="component" value="Unassembled WGS sequence"/>
</dbReference>
<gene>
    <name evidence="8" type="ORF">A2290_01040</name>
</gene>
<keyword evidence="5" id="KW-0812">Transmembrane</keyword>
<dbReference type="GO" id="GO:0009279">
    <property type="term" value="C:cell outer membrane"/>
    <property type="evidence" value="ECO:0007669"/>
    <property type="project" value="UniProtKB-SubCell"/>
</dbReference>
<keyword evidence="6" id="KW-0472">Membrane</keyword>
<dbReference type="PANTHER" id="PTHR30026">
    <property type="entry name" value="OUTER MEMBRANE PROTEIN TOLC"/>
    <property type="match status" value="1"/>
</dbReference>
<evidence type="ECO:0000256" key="7">
    <source>
        <dbReference type="ARBA" id="ARBA00023237"/>
    </source>
</evidence>
<evidence type="ECO:0000256" key="3">
    <source>
        <dbReference type="ARBA" id="ARBA00022448"/>
    </source>
</evidence>
<dbReference type="GO" id="GO:0015562">
    <property type="term" value="F:efflux transmembrane transporter activity"/>
    <property type="evidence" value="ECO:0007669"/>
    <property type="project" value="InterPro"/>
</dbReference>
<keyword evidence="3" id="KW-0813">Transport</keyword>
<comment type="caution">
    <text evidence="8">The sequence shown here is derived from an EMBL/GenBank/DDBJ whole genome shotgun (WGS) entry which is preliminary data.</text>
</comment>
<dbReference type="GO" id="GO:1990281">
    <property type="term" value="C:efflux pump complex"/>
    <property type="evidence" value="ECO:0007669"/>
    <property type="project" value="TreeGrafter"/>
</dbReference>
<dbReference type="InterPro" id="IPR003423">
    <property type="entry name" value="OMP_efflux"/>
</dbReference>
<dbReference type="Pfam" id="PF02321">
    <property type="entry name" value="OEP"/>
    <property type="match status" value="2"/>
</dbReference>
<proteinExistence type="inferred from homology"/>
<comment type="similarity">
    <text evidence="2">Belongs to the outer membrane factor (OMF) (TC 1.B.17) family.</text>
</comment>
<evidence type="ECO:0000256" key="4">
    <source>
        <dbReference type="ARBA" id="ARBA00022452"/>
    </source>
</evidence>
<evidence type="ECO:0000313" key="8">
    <source>
        <dbReference type="EMBL" id="OGC12754.1"/>
    </source>
</evidence>
<evidence type="ECO:0000256" key="2">
    <source>
        <dbReference type="ARBA" id="ARBA00007613"/>
    </source>
</evidence>
<evidence type="ECO:0000256" key="5">
    <source>
        <dbReference type="ARBA" id="ARBA00022692"/>
    </source>
</evidence>
<evidence type="ECO:0000256" key="1">
    <source>
        <dbReference type="ARBA" id="ARBA00004442"/>
    </source>
</evidence>
<keyword evidence="4" id="KW-1134">Transmembrane beta strand</keyword>
<dbReference type="EMBL" id="MEUA01000067">
    <property type="protein sequence ID" value="OGC12754.1"/>
    <property type="molecule type" value="Genomic_DNA"/>
</dbReference>
<organism evidence="8 9">
    <name type="scientific">candidate division WOR-1 bacterium RIFOXYB2_FULL_36_35</name>
    <dbReference type="NCBI Taxonomy" id="1802578"/>
    <lineage>
        <taxon>Bacteria</taxon>
        <taxon>Bacillati</taxon>
        <taxon>Saganbacteria</taxon>
    </lineage>
</organism>
<dbReference type="InterPro" id="IPR051906">
    <property type="entry name" value="TolC-like"/>
</dbReference>
<evidence type="ECO:0008006" key="10">
    <source>
        <dbReference type="Google" id="ProtNLM"/>
    </source>
</evidence>
<dbReference type="Gene3D" id="1.20.1600.10">
    <property type="entry name" value="Outer membrane efflux proteins (OEP)"/>
    <property type="match status" value="1"/>
</dbReference>
<evidence type="ECO:0000256" key="6">
    <source>
        <dbReference type="ARBA" id="ARBA00023136"/>
    </source>
</evidence>
<dbReference type="SUPFAM" id="SSF56954">
    <property type="entry name" value="Outer membrane efflux proteins (OEP)"/>
    <property type="match status" value="1"/>
</dbReference>
<comment type="subcellular location">
    <subcellularLocation>
        <location evidence="1">Cell outer membrane</location>
    </subcellularLocation>
</comment>
<reference evidence="8 9" key="1">
    <citation type="journal article" date="2016" name="Nat. Commun.">
        <title>Thousands of microbial genomes shed light on interconnected biogeochemical processes in an aquifer system.</title>
        <authorList>
            <person name="Anantharaman K."/>
            <person name="Brown C.T."/>
            <person name="Hug L.A."/>
            <person name="Sharon I."/>
            <person name="Castelle C.J."/>
            <person name="Probst A.J."/>
            <person name="Thomas B.C."/>
            <person name="Singh A."/>
            <person name="Wilkins M.J."/>
            <person name="Karaoz U."/>
            <person name="Brodie E.L."/>
            <person name="Williams K.H."/>
            <person name="Hubbard S.S."/>
            <person name="Banfield J.F."/>
        </authorList>
    </citation>
    <scope>NUCLEOTIDE SEQUENCE [LARGE SCALE GENOMIC DNA]</scope>
</reference>
<dbReference type="AlphaFoldDB" id="A0A1F4RX57"/>
<accession>A0A1F4RX57</accession>
<dbReference type="PANTHER" id="PTHR30026:SF20">
    <property type="entry name" value="OUTER MEMBRANE PROTEIN TOLC"/>
    <property type="match status" value="1"/>
</dbReference>
<keyword evidence="7" id="KW-0998">Cell outer membrane</keyword>